<feature type="transmembrane region" description="Helical" evidence="1">
    <location>
        <begin position="92"/>
        <end position="110"/>
    </location>
</feature>
<evidence type="ECO:0000256" key="1">
    <source>
        <dbReference type="SAM" id="Phobius"/>
    </source>
</evidence>
<protein>
    <recommendedName>
        <fullName evidence="3">DUF2628 domain-containing protein</fullName>
    </recommendedName>
</protein>
<accession>A0A6N3CVW7</accession>
<feature type="transmembrane region" description="Helical" evidence="1">
    <location>
        <begin position="67"/>
        <end position="86"/>
    </location>
</feature>
<sequence>MKSNDKLTIKKTSRGVTKEEFEAYLGKSASKPFYQKSLNTYMNNPNKMNWNWASTFLSTYWFCYRKALIPAVISFSLIIISNAFLPSILGDLALLAILAFFGSYGTNIFFKDAERAILYAKKNSKNNDKNEILNSLTTKGKTSFILPLIFFIFEGAIYYNFIF</sequence>
<evidence type="ECO:0008006" key="3">
    <source>
        <dbReference type="Google" id="ProtNLM"/>
    </source>
</evidence>
<proteinExistence type="predicted"/>
<keyword evidence="1" id="KW-1133">Transmembrane helix</keyword>
<dbReference type="RefSeq" id="WP_156560996.1">
    <property type="nucleotide sequence ID" value="NZ_CACRTV010000043.1"/>
</dbReference>
<gene>
    <name evidence="2" type="ORF">CPLFYP93_01627</name>
</gene>
<dbReference type="AlphaFoldDB" id="A0A6N3CVW7"/>
<name>A0A6N3CVW7_9CLOT</name>
<organism evidence="2">
    <name type="scientific">Clostridium paraputrificum</name>
    <dbReference type="NCBI Taxonomy" id="29363"/>
    <lineage>
        <taxon>Bacteria</taxon>
        <taxon>Bacillati</taxon>
        <taxon>Bacillota</taxon>
        <taxon>Clostridia</taxon>
        <taxon>Eubacteriales</taxon>
        <taxon>Clostridiaceae</taxon>
        <taxon>Clostridium</taxon>
    </lineage>
</organism>
<feature type="transmembrane region" description="Helical" evidence="1">
    <location>
        <begin position="144"/>
        <end position="162"/>
    </location>
</feature>
<evidence type="ECO:0000313" key="2">
    <source>
        <dbReference type="EMBL" id="VYU19754.1"/>
    </source>
</evidence>
<keyword evidence="1" id="KW-0812">Transmembrane</keyword>
<keyword evidence="1" id="KW-0472">Membrane</keyword>
<dbReference type="EMBL" id="CACRTV010000043">
    <property type="protein sequence ID" value="VYU19754.1"/>
    <property type="molecule type" value="Genomic_DNA"/>
</dbReference>
<reference evidence="2" key="1">
    <citation type="submission" date="2019-11" db="EMBL/GenBank/DDBJ databases">
        <authorList>
            <person name="Feng L."/>
        </authorList>
    </citation>
    <scope>NUCLEOTIDE SEQUENCE</scope>
    <source>
        <strain evidence="2">CParaputrificumLFYP93</strain>
    </source>
</reference>